<evidence type="ECO:0000313" key="3">
    <source>
        <dbReference type="Proteomes" id="UP001548590"/>
    </source>
</evidence>
<dbReference type="Proteomes" id="UP001548590">
    <property type="component" value="Unassembled WGS sequence"/>
</dbReference>
<name>A0ABV2CS31_9RHOO</name>
<sequence length="252" mass="26583">MKKITVSLMAAAMMTSALAMAAPAWAADNVGKTLSVVAGQAPKQIRGSIRGEGLADYIVHARAGQTLDVSMTSSNGANYFNLLPPGSDEALANGSMLGNKWSGALPADGDYRVRVYLMRSAARRNEAARFTLTLSLHDGARPDAALRHDAKVAGTPYHATGRVPCSVGPDPKGSAQCSFGVIRKGSGRAEVHLASPGQELQGDGIVLEFDGSRVSSASAKQRVFGRHHGDEWEINVNDFYFFNLPDALINGG</sequence>
<reference evidence="2 3" key="1">
    <citation type="submission" date="2024-07" db="EMBL/GenBank/DDBJ databases">
        <title>Uliginosibacterium paludis KCTC:42655.</title>
        <authorList>
            <person name="Kim M.K."/>
        </authorList>
    </citation>
    <scope>NUCLEOTIDE SEQUENCE [LARGE SCALE GENOMIC DNA]</scope>
    <source>
        <strain evidence="2 3">KCTC 42655</strain>
    </source>
</reference>
<dbReference type="Gene3D" id="2.60.120.380">
    <property type="match status" value="1"/>
</dbReference>
<keyword evidence="3" id="KW-1185">Reference proteome</keyword>
<keyword evidence="1" id="KW-0732">Signal</keyword>
<comment type="caution">
    <text evidence="2">The sequence shown here is derived from an EMBL/GenBank/DDBJ whole genome shotgun (WGS) entry which is preliminary data.</text>
</comment>
<gene>
    <name evidence="2" type="ORF">ABVT11_12855</name>
</gene>
<evidence type="ECO:0000256" key="1">
    <source>
        <dbReference type="SAM" id="SignalP"/>
    </source>
</evidence>
<evidence type="ECO:0008006" key="4">
    <source>
        <dbReference type="Google" id="ProtNLM"/>
    </source>
</evidence>
<dbReference type="EMBL" id="JBEWLZ010000007">
    <property type="protein sequence ID" value="MET1490719.1"/>
    <property type="molecule type" value="Genomic_DNA"/>
</dbReference>
<feature type="chain" id="PRO_5047379215" description="Gifsy-1 prophage protein" evidence="1">
    <location>
        <begin position="22"/>
        <end position="252"/>
    </location>
</feature>
<protein>
    <recommendedName>
        <fullName evidence="4">Gifsy-1 prophage protein</fullName>
    </recommendedName>
</protein>
<organism evidence="2 3">
    <name type="scientific">Uliginosibacterium paludis</name>
    <dbReference type="NCBI Taxonomy" id="1615952"/>
    <lineage>
        <taxon>Bacteria</taxon>
        <taxon>Pseudomonadati</taxon>
        <taxon>Pseudomonadota</taxon>
        <taxon>Betaproteobacteria</taxon>
        <taxon>Rhodocyclales</taxon>
        <taxon>Zoogloeaceae</taxon>
        <taxon>Uliginosibacterium</taxon>
    </lineage>
</organism>
<accession>A0ABV2CS31</accession>
<proteinExistence type="predicted"/>
<feature type="signal peptide" evidence="1">
    <location>
        <begin position="1"/>
        <end position="21"/>
    </location>
</feature>
<evidence type="ECO:0000313" key="2">
    <source>
        <dbReference type="EMBL" id="MET1490719.1"/>
    </source>
</evidence>
<dbReference type="RefSeq" id="WP_345926001.1">
    <property type="nucleotide sequence ID" value="NZ_JBDIVF010000002.1"/>
</dbReference>